<feature type="domain" description="HD" evidence="1">
    <location>
        <begin position="33"/>
        <end position="142"/>
    </location>
</feature>
<gene>
    <name evidence="2" type="ordered locus">CKL_0959</name>
</gene>
<accession>A5N6S4</accession>
<evidence type="ECO:0000313" key="3">
    <source>
        <dbReference type="Proteomes" id="UP000002411"/>
    </source>
</evidence>
<protein>
    <submittedName>
        <fullName evidence="2">Predicted hydrolase</fullName>
    </submittedName>
</protein>
<evidence type="ECO:0000259" key="1">
    <source>
        <dbReference type="PROSITE" id="PS51831"/>
    </source>
</evidence>
<dbReference type="InterPro" id="IPR003607">
    <property type="entry name" value="HD/PDEase_dom"/>
</dbReference>
<dbReference type="KEGG" id="ckl:CKL_0959"/>
<dbReference type="Pfam" id="PF01966">
    <property type="entry name" value="HD"/>
    <property type="match status" value="1"/>
</dbReference>
<dbReference type="NCBIfam" id="TIGR00277">
    <property type="entry name" value="HDIG"/>
    <property type="match status" value="1"/>
</dbReference>
<keyword evidence="3" id="KW-1185">Reference proteome</keyword>
<dbReference type="SUPFAM" id="SSF109604">
    <property type="entry name" value="HD-domain/PDEase-like"/>
    <property type="match status" value="1"/>
</dbReference>
<dbReference type="InterPro" id="IPR006674">
    <property type="entry name" value="HD_domain"/>
</dbReference>
<organism evidence="2 3">
    <name type="scientific">Clostridium kluyveri (strain ATCC 8527 / DSM 555 / NBRC 12016 / NCIMB 10680 / K1)</name>
    <dbReference type="NCBI Taxonomy" id="431943"/>
    <lineage>
        <taxon>Bacteria</taxon>
        <taxon>Bacillati</taxon>
        <taxon>Bacillota</taxon>
        <taxon>Clostridia</taxon>
        <taxon>Eubacteriales</taxon>
        <taxon>Clostridiaceae</taxon>
        <taxon>Clostridium</taxon>
    </lineage>
</organism>
<dbReference type="HOGENOM" id="CLU_106618_0_0_9"/>
<dbReference type="Gene3D" id="1.10.3210.10">
    <property type="entry name" value="Hypothetical protein af1432"/>
    <property type="match status" value="1"/>
</dbReference>
<dbReference type="SMART" id="SM00471">
    <property type="entry name" value="HDc"/>
    <property type="match status" value="1"/>
</dbReference>
<reference evidence="2 3" key="1">
    <citation type="journal article" date="2008" name="Proc. Natl. Acad. Sci. U.S.A.">
        <title>The genome of Clostridium kluyveri, a strict anaerobe with unique metabolic features.</title>
        <authorList>
            <person name="Seedorf H."/>
            <person name="Fricke W.F."/>
            <person name="Veith B."/>
            <person name="Brueggemann H."/>
            <person name="Liesegang H."/>
            <person name="Strittmatter A."/>
            <person name="Miethke M."/>
            <person name="Buckel W."/>
            <person name="Hinderberger J."/>
            <person name="Li F."/>
            <person name="Hagemeier C."/>
            <person name="Thauer R.K."/>
            <person name="Gottschalk G."/>
        </authorList>
    </citation>
    <scope>NUCLEOTIDE SEQUENCE [LARGE SCALE GENOMIC DNA]</scope>
    <source>
        <strain evidence="3">ATCC 8527 / DSM 555 / NCIMB 10680</strain>
    </source>
</reference>
<dbReference type="PROSITE" id="PS51831">
    <property type="entry name" value="HD"/>
    <property type="match status" value="1"/>
</dbReference>
<evidence type="ECO:0000313" key="2">
    <source>
        <dbReference type="EMBL" id="EDK33005.1"/>
    </source>
</evidence>
<name>A5N6S4_CLOK5</name>
<keyword evidence="2" id="KW-0378">Hydrolase</keyword>
<sequence length="158" mass="18775">MNRINAILENQKFCRYLQKNFQIEKHREFCKHDICHSLDVARIAYIMVLENNIHIKKENIYAAALLHDIGKWMQYEEGIPHELASAKLAEDILIECGFTEDEIEQILNMILSHRKKETDDLINKIFYSSDKISRNCFRCEAASKCNWSEEKKNYNIKY</sequence>
<proteinExistence type="predicted"/>
<dbReference type="STRING" id="431943.CKL_0959"/>
<dbReference type="RefSeq" id="WP_012101334.1">
    <property type="nucleotide sequence ID" value="NC_009706.1"/>
</dbReference>
<dbReference type="eggNOG" id="COG1418">
    <property type="taxonomic scope" value="Bacteria"/>
</dbReference>
<dbReference type="AlphaFoldDB" id="A5N6S4"/>
<dbReference type="InterPro" id="IPR006675">
    <property type="entry name" value="HDIG_dom"/>
</dbReference>
<dbReference type="GO" id="GO:0016787">
    <property type="term" value="F:hydrolase activity"/>
    <property type="evidence" value="ECO:0007669"/>
    <property type="project" value="UniProtKB-KW"/>
</dbReference>
<dbReference type="Proteomes" id="UP000002411">
    <property type="component" value="Chromosome"/>
</dbReference>
<dbReference type="EMBL" id="CP000673">
    <property type="protein sequence ID" value="EDK33005.1"/>
    <property type="molecule type" value="Genomic_DNA"/>
</dbReference>